<dbReference type="GO" id="GO:0006364">
    <property type="term" value="P:rRNA processing"/>
    <property type="evidence" value="ECO:0007669"/>
    <property type="project" value="UniProtKB-UniRule"/>
</dbReference>
<evidence type="ECO:0000256" key="9">
    <source>
        <dbReference type="ARBA" id="ARBA00022842"/>
    </source>
</evidence>
<evidence type="ECO:0000256" key="7">
    <source>
        <dbReference type="ARBA" id="ARBA00022759"/>
    </source>
</evidence>
<dbReference type="GO" id="GO:0046872">
    <property type="term" value="F:metal ion binding"/>
    <property type="evidence" value="ECO:0007669"/>
    <property type="project" value="UniProtKB-KW"/>
</dbReference>
<dbReference type="RefSeq" id="WP_012862390.1">
    <property type="nucleotide sequence ID" value="NC_013517.1"/>
</dbReference>
<dbReference type="Gene3D" id="3.40.1360.10">
    <property type="match status" value="1"/>
</dbReference>
<dbReference type="Proteomes" id="UP000000845">
    <property type="component" value="Chromosome"/>
</dbReference>
<proteinExistence type="inferred from homology"/>
<evidence type="ECO:0000256" key="12">
    <source>
        <dbReference type="NCBIfam" id="TIGR00334"/>
    </source>
</evidence>
<comment type="catalytic activity">
    <reaction evidence="11">
        <text>Endonucleolytic cleavage of RNA, removing 21 and 42 nucleotides, respectively, from the 5'- and 3'-termini of a 5S-rRNA precursor.</text>
        <dbReference type="EC" id="3.1.26.8"/>
    </reaction>
</comment>
<keyword evidence="7 11" id="KW-0255">Endonuclease</keyword>
<keyword evidence="15" id="KW-1185">Reference proteome</keyword>
<keyword evidence="5" id="KW-0479">Metal-binding</keyword>
<dbReference type="KEGG" id="str:Sterm_2965"/>
<dbReference type="PROSITE" id="PS50880">
    <property type="entry name" value="TOPRIM"/>
    <property type="match status" value="1"/>
</dbReference>
<dbReference type="AlphaFoldDB" id="D1ANK4"/>
<evidence type="ECO:0000256" key="2">
    <source>
        <dbReference type="ARBA" id="ARBA00022517"/>
    </source>
</evidence>
<dbReference type="InterPro" id="IPR004466">
    <property type="entry name" value="RNase_M5"/>
</dbReference>
<dbReference type="GO" id="GO:0005737">
    <property type="term" value="C:cytoplasm"/>
    <property type="evidence" value="ECO:0007669"/>
    <property type="project" value="UniProtKB-SubCell"/>
</dbReference>
<dbReference type="SUPFAM" id="SSF110455">
    <property type="entry name" value="Toprim domain"/>
    <property type="match status" value="1"/>
</dbReference>
<keyword evidence="9" id="KW-0460">Magnesium</keyword>
<comment type="function">
    <text evidence="11">Required for correct processing of both the 5' and 3' ends of 5S rRNA precursor. Cleaves both sides of a double-stranded region yielding mature 5S rRNA in one step.</text>
</comment>
<evidence type="ECO:0000256" key="6">
    <source>
        <dbReference type="ARBA" id="ARBA00022730"/>
    </source>
</evidence>
<dbReference type="NCBIfam" id="TIGR00334">
    <property type="entry name" value="5S_RNA_mat_M5"/>
    <property type="match status" value="1"/>
</dbReference>
<evidence type="ECO:0000313" key="14">
    <source>
        <dbReference type="EMBL" id="ACZ09808.1"/>
    </source>
</evidence>
<sequence length="192" mass="21716">MKPKIKEIIVVEGKDDIAAVKQAVDAHVIAVHGYSSFKKKTIEKLKQISLTNDIIILTDPDFAGKKIRNLIKVHIPDAKHAFISRKEGTKNNNIGVENADTAAIIEALKKTKIIFHDTKEPNSYTFDDLINNNLCYGKDSKLRREKLGDILHIGYYNSKQLLQSLNSFNIPRRSFDEALIQINKLIQEGDFS</sequence>
<keyword evidence="3 11" id="KW-0698">rRNA processing</keyword>
<keyword evidence="4 11" id="KW-0540">Nuclease</keyword>
<dbReference type="eggNOG" id="COG1658">
    <property type="taxonomic scope" value="Bacteria"/>
</dbReference>
<dbReference type="EC" id="3.1.26.8" evidence="11 12"/>
<feature type="domain" description="Toprim" evidence="13">
    <location>
        <begin position="6"/>
        <end position="90"/>
    </location>
</feature>
<evidence type="ECO:0000256" key="11">
    <source>
        <dbReference type="HAMAP-Rule" id="MF_01469"/>
    </source>
</evidence>
<evidence type="ECO:0000313" key="15">
    <source>
        <dbReference type="Proteomes" id="UP000000845"/>
    </source>
</evidence>
<keyword evidence="2 11" id="KW-0690">Ribosome biogenesis</keyword>
<keyword evidence="10 11" id="KW-0694">RNA-binding</keyword>
<dbReference type="InterPro" id="IPR006171">
    <property type="entry name" value="TOPRIM_dom"/>
</dbReference>
<accession>D1ANK4</accession>
<evidence type="ECO:0000256" key="8">
    <source>
        <dbReference type="ARBA" id="ARBA00022801"/>
    </source>
</evidence>
<evidence type="ECO:0000256" key="4">
    <source>
        <dbReference type="ARBA" id="ARBA00022722"/>
    </source>
</evidence>
<comment type="subcellular location">
    <subcellularLocation>
        <location evidence="11">Cytoplasm</location>
    </subcellularLocation>
</comment>
<dbReference type="GO" id="GO:0043822">
    <property type="term" value="F:ribonuclease M5 activity"/>
    <property type="evidence" value="ECO:0007669"/>
    <property type="project" value="UniProtKB-UniRule"/>
</dbReference>
<comment type="similarity">
    <text evidence="11">Belongs to the ribonuclease M5 family.</text>
</comment>
<organism evidence="14 15">
    <name type="scientific">Sebaldella termitidis (strain ATCC 33386 / NCTC 11300)</name>
    <dbReference type="NCBI Taxonomy" id="526218"/>
    <lineage>
        <taxon>Bacteria</taxon>
        <taxon>Fusobacteriati</taxon>
        <taxon>Fusobacteriota</taxon>
        <taxon>Fusobacteriia</taxon>
        <taxon>Fusobacteriales</taxon>
        <taxon>Leptotrichiaceae</taxon>
        <taxon>Sebaldella</taxon>
    </lineage>
</organism>
<protein>
    <recommendedName>
        <fullName evidence="11 12">Ribonuclease M5</fullName>
        <ecNumber evidence="11 12">3.1.26.8</ecNumber>
    </recommendedName>
    <alternativeName>
        <fullName evidence="11">RNase M5</fullName>
    </alternativeName>
    <alternativeName>
        <fullName evidence="11">Ribosomal RNA terminal maturase M5</fullName>
    </alternativeName>
</protein>
<evidence type="ECO:0000256" key="1">
    <source>
        <dbReference type="ARBA" id="ARBA00022490"/>
    </source>
</evidence>
<evidence type="ECO:0000256" key="3">
    <source>
        <dbReference type="ARBA" id="ARBA00022552"/>
    </source>
</evidence>
<dbReference type="GO" id="GO:0019843">
    <property type="term" value="F:rRNA binding"/>
    <property type="evidence" value="ECO:0007669"/>
    <property type="project" value="UniProtKB-KW"/>
</dbReference>
<dbReference type="InterPro" id="IPR025156">
    <property type="entry name" value="RNase_M5_C"/>
</dbReference>
<evidence type="ECO:0000256" key="5">
    <source>
        <dbReference type="ARBA" id="ARBA00022723"/>
    </source>
</evidence>
<dbReference type="EMBL" id="CP001739">
    <property type="protein sequence ID" value="ACZ09808.1"/>
    <property type="molecule type" value="Genomic_DNA"/>
</dbReference>
<dbReference type="HAMAP" id="MF_01469">
    <property type="entry name" value="RNase_M5"/>
    <property type="match status" value="1"/>
</dbReference>
<dbReference type="Pfam" id="PF01751">
    <property type="entry name" value="Toprim"/>
    <property type="match status" value="1"/>
</dbReference>
<keyword evidence="1 11" id="KW-0963">Cytoplasm</keyword>
<dbReference type="SMART" id="SM00493">
    <property type="entry name" value="TOPRIM"/>
    <property type="match status" value="1"/>
</dbReference>
<dbReference type="HOGENOM" id="CLU_109405_0_0_0"/>
<dbReference type="STRING" id="526218.Sterm_2965"/>
<keyword evidence="6 11" id="KW-0699">rRNA-binding</keyword>
<reference evidence="14 15" key="2">
    <citation type="journal article" date="2010" name="Stand. Genomic Sci.">
        <title>Complete genome sequence of Sebaldella termitidis type strain (NCTC 11300).</title>
        <authorList>
            <person name="Harmon-Smith M."/>
            <person name="Celia L."/>
            <person name="Chertkov O."/>
            <person name="Lapidus A."/>
            <person name="Copeland A."/>
            <person name="Glavina Del Rio T."/>
            <person name="Nolan M."/>
            <person name="Lucas S."/>
            <person name="Tice H."/>
            <person name="Cheng J.F."/>
            <person name="Han C."/>
            <person name="Detter J.C."/>
            <person name="Bruce D."/>
            <person name="Goodwin L."/>
            <person name="Pitluck S."/>
            <person name="Pati A."/>
            <person name="Liolios K."/>
            <person name="Ivanova N."/>
            <person name="Mavromatis K."/>
            <person name="Mikhailova N."/>
            <person name="Chen A."/>
            <person name="Palaniappan K."/>
            <person name="Land M."/>
            <person name="Hauser L."/>
            <person name="Chang Y.J."/>
            <person name="Jeffries C.D."/>
            <person name="Brettin T."/>
            <person name="Goker M."/>
            <person name="Beck B."/>
            <person name="Bristow J."/>
            <person name="Eisen J.A."/>
            <person name="Markowitz V."/>
            <person name="Hugenholtz P."/>
            <person name="Kyrpides N.C."/>
            <person name="Klenk H.P."/>
            <person name="Chen F."/>
        </authorList>
    </citation>
    <scope>NUCLEOTIDE SEQUENCE [LARGE SCALE GENOMIC DNA]</scope>
    <source>
        <strain evidence="15">ATCC 33386 / NCTC 11300</strain>
    </source>
</reference>
<name>D1ANK4_SEBTE</name>
<gene>
    <name evidence="11" type="primary">rnmV</name>
    <name evidence="14" type="ordered locus">Sterm_2965</name>
</gene>
<dbReference type="PANTHER" id="PTHR39156:SF1">
    <property type="entry name" value="RIBONUCLEASE M5"/>
    <property type="match status" value="1"/>
</dbReference>
<evidence type="ECO:0000256" key="10">
    <source>
        <dbReference type="ARBA" id="ARBA00022884"/>
    </source>
</evidence>
<evidence type="ECO:0000259" key="13">
    <source>
        <dbReference type="PROSITE" id="PS50880"/>
    </source>
</evidence>
<keyword evidence="8 11" id="KW-0378">Hydrolase</keyword>
<reference evidence="15" key="1">
    <citation type="submission" date="2009-09" db="EMBL/GenBank/DDBJ databases">
        <title>The complete chromosome of Sebaldella termitidis ATCC 33386.</title>
        <authorList>
            <consortium name="US DOE Joint Genome Institute (JGI-PGF)"/>
            <person name="Lucas S."/>
            <person name="Copeland A."/>
            <person name="Lapidus A."/>
            <person name="Glavina del Rio T."/>
            <person name="Dalin E."/>
            <person name="Tice H."/>
            <person name="Bruce D."/>
            <person name="Goodwin L."/>
            <person name="Pitluck S."/>
            <person name="Kyrpides N."/>
            <person name="Mavromatis K."/>
            <person name="Ivanova N."/>
            <person name="Mikhailova N."/>
            <person name="Sims D."/>
            <person name="Meincke L."/>
            <person name="Brettin T."/>
            <person name="Detter J.C."/>
            <person name="Han C."/>
            <person name="Larimer F."/>
            <person name="Land M."/>
            <person name="Hauser L."/>
            <person name="Markowitz V."/>
            <person name="Cheng J.F."/>
            <person name="Hugenholtz P."/>
            <person name="Woyke T."/>
            <person name="Wu D."/>
            <person name="Eisen J.A."/>
        </authorList>
    </citation>
    <scope>NUCLEOTIDE SEQUENCE [LARGE SCALE GENOMIC DNA]</scope>
    <source>
        <strain evidence="15">ATCC 33386 / NCTC 11300</strain>
    </source>
</reference>
<dbReference type="PANTHER" id="PTHR39156">
    <property type="entry name" value="RIBONUCLEASE M5"/>
    <property type="match status" value="1"/>
</dbReference>
<dbReference type="Pfam" id="PF13331">
    <property type="entry name" value="DUF4093"/>
    <property type="match status" value="1"/>
</dbReference>